<evidence type="ECO:0000313" key="1">
    <source>
        <dbReference type="EMBL" id="TMQ47224.1"/>
    </source>
</evidence>
<reference evidence="1 2" key="1">
    <citation type="journal article" date="2019" name="Nat. Microbiol.">
        <title>Mediterranean grassland soil C-N compound turnover is dependent on rainfall and depth, and is mediated by genomically divergent microorganisms.</title>
        <authorList>
            <person name="Diamond S."/>
            <person name="Andeer P.F."/>
            <person name="Li Z."/>
            <person name="Crits-Christoph A."/>
            <person name="Burstein D."/>
            <person name="Anantharaman K."/>
            <person name="Lane K.R."/>
            <person name="Thomas B.C."/>
            <person name="Pan C."/>
            <person name="Northen T.R."/>
            <person name="Banfield J.F."/>
        </authorList>
    </citation>
    <scope>NUCLEOTIDE SEQUENCE [LARGE SCALE GENOMIC DNA]</scope>
    <source>
        <strain evidence="1">WS_3</strain>
    </source>
</reference>
<organism evidence="1 2">
    <name type="scientific">Eiseniibacteriota bacterium</name>
    <dbReference type="NCBI Taxonomy" id="2212470"/>
    <lineage>
        <taxon>Bacteria</taxon>
        <taxon>Candidatus Eiseniibacteriota</taxon>
    </lineage>
</organism>
<dbReference type="EMBL" id="VBOT01000194">
    <property type="protein sequence ID" value="TMQ47224.1"/>
    <property type="molecule type" value="Genomic_DNA"/>
</dbReference>
<sequence length="72" mass="8323">MTDLTQRRVLLTAALGFLTLEPCEPERRLLDGWLNTWSGVGHIVADMVREDYDLELRRYVGQGRRAMFSGRI</sequence>
<comment type="caution">
    <text evidence="1">The sequence shown here is derived from an EMBL/GenBank/DDBJ whole genome shotgun (WGS) entry which is preliminary data.</text>
</comment>
<proteinExistence type="predicted"/>
<dbReference type="Proteomes" id="UP000320184">
    <property type="component" value="Unassembled WGS sequence"/>
</dbReference>
<dbReference type="AlphaFoldDB" id="A0A538S781"/>
<evidence type="ECO:0000313" key="2">
    <source>
        <dbReference type="Proteomes" id="UP000320184"/>
    </source>
</evidence>
<name>A0A538S781_UNCEI</name>
<gene>
    <name evidence="1" type="ORF">E6K73_13980</name>
</gene>
<protein>
    <submittedName>
        <fullName evidence="1">Uncharacterized protein</fullName>
    </submittedName>
</protein>
<accession>A0A538S781</accession>